<dbReference type="RefSeq" id="XP_011313319.1">
    <property type="nucleotide sequence ID" value="XM_011315017.1"/>
</dbReference>
<reference evidence="4" key="1">
    <citation type="submission" date="2025-08" db="UniProtKB">
        <authorList>
            <consortium name="RefSeq"/>
        </authorList>
    </citation>
    <scope>IDENTIFICATION</scope>
    <source>
        <strain evidence="4">USDA-PBARC FA_bdor</strain>
        <tissue evidence="4">Whole organism</tissue>
    </source>
</reference>
<dbReference type="PANTHER" id="PTHR31569">
    <property type="entry name" value="SWIM-TYPE DOMAIN-CONTAINING PROTEIN"/>
    <property type="match status" value="1"/>
</dbReference>
<dbReference type="OrthoDB" id="123417at2759"/>
<keyword evidence="3" id="KW-1185">Reference proteome</keyword>
<evidence type="ECO:0000256" key="1">
    <source>
        <dbReference type="SAM" id="MobiDB-lite"/>
    </source>
</evidence>
<feature type="domain" description="ZSWIM1/3 RNaseH-like" evidence="2">
    <location>
        <begin position="1"/>
        <end position="84"/>
    </location>
</feature>
<organism evidence="3 4">
    <name type="scientific">Fopius arisanus</name>
    <dbReference type="NCBI Taxonomy" id="64838"/>
    <lineage>
        <taxon>Eukaryota</taxon>
        <taxon>Metazoa</taxon>
        <taxon>Ecdysozoa</taxon>
        <taxon>Arthropoda</taxon>
        <taxon>Hexapoda</taxon>
        <taxon>Insecta</taxon>
        <taxon>Pterygota</taxon>
        <taxon>Neoptera</taxon>
        <taxon>Endopterygota</taxon>
        <taxon>Hymenoptera</taxon>
        <taxon>Apocrita</taxon>
        <taxon>Ichneumonoidea</taxon>
        <taxon>Braconidae</taxon>
        <taxon>Opiinae</taxon>
        <taxon>Fopius</taxon>
    </lineage>
</organism>
<sequence length="261" mass="30290">MRRDLLKYPDVVFVDTTYKLFRRNFKTQIVGVGILADEQYSTLRCVFERFKEDNQEACAKIGGFMTDKDLTERSAITDVFVNGRLMLCKFHTKKAMKLALSNSKIQMSTNQRKVSLKIIDKLVESSSQEDYDQFCKELKEKASEGVKKYFFENWHDIRAEWTRYGLVENSLGNSTNNRIESLNFSPFDELEELVQDFDERRDLPTLVAPPAISDTIYPACSYAPEKYKNKERRVGGVQCPRSGRRPEESIFEDLPGDVNRK</sequence>
<proteinExistence type="predicted"/>
<dbReference type="Pfam" id="PF21056">
    <property type="entry name" value="ZSWIM1-3_RNaseH-like"/>
    <property type="match status" value="1"/>
</dbReference>
<accession>A0A9R1U9J1</accession>
<dbReference type="GeneID" id="105272792"/>
<dbReference type="InterPro" id="IPR048324">
    <property type="entry name" value="ZSWIM1-3_RNaseH-like"/>
</dbReference>
<evidence type="ECO:0000259" key="2">
    <source>
        <dbReference type="Pfam" id="PF21056"/>
    </source>
</evidence>
<protein>
    <recommendedName>
        <fullName evidence="2">ZSWIM1/3 RNaseH-like domain-containing protein</fullName>
    </recommendedName>
</protein>
<dbReference type="PANTHER" id="PTHR31569:SF4">
    <property type="entry name" value="SWIM-TYPE DOMAIN-CONTAINING PROTEIN"/>
    <property type="match status" value="1"/>
</dbReference>
<feature type="region of interest" description="Disordered" evidence="1">
    <location>
        <begin position="231"/>
        <end position="261"/>
    </location>
</feature>
<name>A0A9R1U9J1_9HYME</name>
<evidence type="ECO:0000313" key="4">
    <source>
        <dbReference type="RefSeq" id="XP_011313319.1"/>
    </source>
</evidence>
<dbReference type="AlphaFoldDB" id="A0A9R1U9J1"/>
<gene>
    <name evidence="4" type="primary">LOC105272792</name>
</gene>
<dbReference type="Proteomes" id="UP000694866">
    <property type="component" value="Unplaced"/>
</dbReference>
<dbReference type="KEGG" id="fas:105272792"/>
<dbReference type="InterPro" id="IPR052579">
    <property type="entry name" value="Zinc_finger_SWIM"/>
</dbReference>
<evidence type="ECO:0000313" key="3">
    <source>
        <dbReference type="Proteomes" id="UP000694866"/>
    </source>
</evidence>